<dbReference type="OrthoDB" id="6247875at2759"/>
<dbReference type="Pfam" id="PF00505">
    <property type="entry name" value="HMG_box"/>
    <property type="match status" value="1"/>
</dbReference>
<organism evidence="4 5">
    <name type="scientific">Smittium mucronatum</name>
    <dbReference type="NCBI Taxonomy" id="133383"/>
    <lineage>
        <taxon>Eukaryota</taxon>
        <taxon>Fungi</taxon>
        <taxon>Fungi incertae sedis</taxon>
        <taxon>Zoopagomycota</taxon>
        <taxon>Kickxellomycotina</taxon>
        <taxon>Harpellomycetes</taxon>
        <taxon>Harpellales</taxon>
        <taxon>Legeriomycetaceae</taxon>
        <taxon>Smittium</taxon>
    </lineage>
</organism>
<name>A0A1R0GSR2_9FUNG</name>
<dbReference type="InterPro" id="IPR009071">
    <property type="entry name" value="HMG_box_dom"/>
</dbReference>
<reference evidence="4 5" key="1">
    <citation type="journal article" date="2016" name="Mol. Biol. Evol.">
        <title>Genome-Wide Survey of Gut Fungi (Harpellales) Reveals the First Horizontally Transferred Ubiquitin Gene from a Mosquito Host.</title>
        <authorList>
            <person name="Wang Y."/>
            <person name="White M.M."/>
            <person name="Kvist S."/>
            <person name="Moncalvo J.M."/>
        </authorList>
    </citation>
    <scope>NUCLEOTIDE SEQUENCE [LARGE SCALE GENOMIC DNA]</scope>
    <source>
        <strain evidence="4 5">ALG-7-W6</strain>
    </source>
</reference>
<keyword evidence="1" id="KW-0238">DNA-binding</keyword>
<evidence type="ECO:0000256" key="2">
    <source>
        <dbReference type="SAM" id="MobiDB-lite"/>
    </source>
</evidence>
<dbReference type="SUPFAM" id="SSF47095">
    <property type="entry name" value="HMG-box"/>
    <property type="match status" value="1"/>
</dbReference>
<gene>
    <name evidence="4" type="ORF">AYI68_g5983</name>
</gene>
<keyword evidence="1" id="KW-0539">Nucleus</keyword>
<keyword evidence="5" id="KW-1185">Reference proteome</keyword>
<evidence type="ECO:0000313" key="4">
    <source>
        <dbReference type="EMBL" id="OLY79933.1"/>
    </source>
</evidence>
<dbReference type="PROSITE" id="PS50118">
    <property type="entry name" value="HMG_BOX_2"/>
    <property type="match status" value="1"/>
</dbReference>
<dbReference type="Proteomes" id="UP000187455">
    <property type="component" value="Unassembled WGS sequence"/>
</dbReference>
<comment type="caution">
    <text evidence="4">The sequence shown here is derived from an EMBL/GenBank/DDBJ whole genome shotgun (WGS) entry which is preliminary data.</text>
</comment>
<evidence type="ECO:0000256" key="1">
    <source>
        <dbReference type="PROSITE-ProRule" id="PRU00267"/>
    </source>
</evidence>
<dbReference type="InterPro" id="IPR036910">
    <property type="entry name" value="HMG_box_dom_sf"/>
</dbReference>
<dbReference type="AlphaFoldDB" id="A0A1R0GSR2"/>
<proteinExistence type="predicted"/>
<feature type="compositionally biased region" description="Polar residues" evidence="2">
    <location>
        <begin position="233"/>
        <end position="246"/>
    </location>
</feature>
<dbReference type="STRING" id="133383.A0A1R0GSR2"/>
<feature type="domain" description="HMG box" evidence="3">
    <location>
        <begin position="61"/>
        <end position="129"/>
    </location>
</feature>
<dbReference type="GO" id="GO:0005634">
    <property type="term" value="C:nucleus"/>
    <property type="evidence" value="ECO:0007669"/>
    <property type="project" value="UniProtKB-UniRule"/>
</dbReference>
<dbReference type="EMBL" id="LSSL01003951">
    <property type="protein sequence ID" value="OLY79933.1"/>
    <property type="molecule type" value="Genomic_DNA"/>
</dbReference>
<dbReference type="GO" id="GO:0003677">
    <property type="term" value="F:DNA binding"/>
    <property type="evidence" value="ECO:0007669"/>
    <property type="project" value="UniProtKB-UniRule"/>
</dbReference>
<evidence type="ECO:0000313" key="5">
    <source>
        <dbReference type="Proteomes" id="UP000187455"/>
    </source>
</evidence>
<dbReference type="SMART" id="SM00398">
    <property type="entry name" value="HMG"/>
    <property type="match status" value="1"/>
</dbReference>
<feature type="region of interest" description="Disordered" evidence="2">
    <location>
        <begin position="233"/>
        <end position="252"/>
    </location>
</feature>
<dbReference type="Gene3D" id="1.10.30.10">
    <property type="entry name" value="High mobility group box domain"/>
    <property type="match status" value="1"/>
</dbReference>
<protein>
    <submittedName>
        <fullName evidence="4">Mating-type protein a-1</fullName>
    </submittedName>
</protein>
<evidence type="ECO:0000259" key="3">
    <source>
        <dbReference type="PROSITE" id="PS50118"/>
    </source>
</evidence>
<accession>A0A1R0GSR2</accession>
<feature type="DNA-binding region" description="HMG box" evidence="1">
    <location>
        <begin position="61"/>
        <end position="129"/>
    </location>
</feature>
<sequence>MEGSNNISLCKPKKYKGSAGVEYVERYPDHYVLFIPNNISQNDIIDRISLNSVGKKKKAKSNRANNSFILYRMDKKKEIISKSPNINQKYVSQICATMWKQEPPSVREKYKAKYEQLKAKQKIEKKNFEDDSMDCIKVESLITEIKPSSEAPKPQNDFPNNPDFLNSDFDLNDYLNVPHLPLNTPIETPNFNMDYLTTRRRSFTVPNLGSKTFSGSSGLDSFFETYQKSDPQTSSANHRFVNTTEKSTSKAKRLASEAIKTKQKTLLPFPEENDDDNTIQLGDWISDISKKNNQTNSGSGLFFNRPDIVKLSDVRSVSDDPKTLQYRHYSFNDQSFKKNPDPQQTESFNPNGIDFRFFGYDDSTLSNLSCENNLKNTIPGFPEIVSSSNVQPKLNSNLDMNFGIYDFENIFSFNQSPGSPKPDQNSFFSDYQFDFTNNNLNHQNF</sequence>